<evidence type="ECO:0000256" key="5">
    <source>
        <dbReference type="SAM" id="Phobius"/>
    </source>
</evidence>
<dbReference type="PROSITE" id="PS00059">
    <property type="entry name" value="ADH_ZINC"/>
    <property type="match status" value="1"/>
</dbReference>
<feature type="domain" description="Alcohol dehydrogenase-like N-terminal" evidence="6">
    <location>
        <begin position="29"/>
        <end position="87"/>
    </location>
</feature>
<dbReference type="AlphaFoldDB" id="A0A238XCE8"/>
<dbReference type="SUPFAM" id="SSF50129">
    <property type="entry name" value="GroES-like"/>
    <property type="match status" value="1"/>
</dbReference>
<evidence type="ECO:0000256" key="4">
    <source>
        <dbReference type="ARBA" id="ARBA00023002"/>
    </source>
</evidence>
<keyword evidence="8" id="KW-1185">Reference proteome</keyword>
<evidence type="ECO:0000313" key="8">
    <source>
        <dbReference type="Proteomes" id="UP000198420"/>
    </source>
</evidence>
<reference evidence="8" key="1">
    <citation type="submission" date="2017-06" db="EMBL/GenBank/DDBJ databases">
        <authorList>
            <person name="Varghese N."/>
            <person name="Submissions S."/>
        </authorList>
    </citation>
    <scope>NUCLEOTIDE SEQUENCE [LARGE SCALE GENOMIC DNA]</scope>
    <source>
        <strain evidence="8">DSM 44485</strain>
    </source>
</reference>
<evidence type="ECO:0000256" key="2">
    <source>
        <dbReference type="ARBA" id="ARBA00022723"/>
    </source>
</evidence>
<dbReference type="InterPro" id="IPR002328">
    <property type="entry name" value="ADH_Zn_CS"/>
</dbReference>
<evidence type="ECO:0000256" key="1">
    <source>
        <dbReference type="ARBA" id="ARBA00001947"/>
    </source>
</evidence>
<dbReference type="Proteomes" id="UP000198420">
    <property type="component" value="Unassembled WGS sequence"/>
</dbReference>
<evidence type="ECO:0000259" key="6">
    <source>
        <dbReference type="Pfam" id="PF08240"/>
    </source>
</evidence>
<keyword evidence="2" id="KW-0479">Metal-binding</keyword>
<comment type="cofactor">
    <cofactor evidence="1">
        <name>Zn(2+)</name>
        <dbReference type="ChEBI" id="CHEBI:29105"/>
    </cofactor>
</comment>
<feature type="transmembrane region" description="Helical" evidence="5">
    <location>
        <begin position="136"/>
        <end position="157"/>
    </location>
</feature>
<dbReference type="SUPFAM" id="SSF51735">
    <property type="entry name" value="NAD(P)-binding Rossmann-fold domains"/>
    <property type="match status" value="1"/>
</dbReference>
<proteinExistence type="predicted"/>
<dbReference type="GO" id="GO:0008270">
    <property type="term" value="F:zinc ion binding"/>
    <property type="evidence" value="ECO:0007669"/>
    <property type="project" value="InterPro"/>
</dbReference>
<gene>
    <name evidence="7" type="ORF">SAMN06265355_104178</name>
</gene>
<dbReference type="InterPro" id="IPR011032">
    <property type="entry name" value="GroES-like_sf"/>
</dbReference>
<dbReference type="EMBL" id="FZNP01000004">
    <property type="protein sequence ID" value="SNR56370.1"/>
    <property type="molecule type" value="Genomic_DNA"/>
</dbReference>
<dbReference type="InterPro" id="IPR013154">
    <property type="entry name" value="ADH-like_N"/>
</dbReference>
<accession>A0A238XCE8</accession>
<dbReference type="PANTHER" id="PTHR43401:SF2">
    <property type="entry name" value="L-THREONINE 3-DEHYDROGENASE"/>
    <property type="match status" value="1"/>
</dbReference>
<dbReference type="InterPro" id="IPR036291">
    <property type="entry name" value="NAD(P)-bd_dom_sf"/>
</dbReference>
<evidence type="ECO:0000313" key="7">
    <source>
        <dbReference type="EMBL" id="SNR56370.1"/>
    </source>
</evidence>
<dbReference type="Gene3D" id="3.40.50.720">
    <property type="entry name" value="NAD(P)-binding Rossmann-like Domain"/>
    <property type="match status" value="1"/>
</dbReference>
<sequence length="312" mass="32823">MTALTGRIAEITAPRTFTVREHRFALPRAGQVLVKVDRIGICASDLGDWRTGPADGDPPLRLGHEPVGTVHAIGDGVSGLRVGQVVTGRLVPSFADYVTASPADIVVVPDEVDPALALGEPLGCVVEGYRRARPAVGARTAVIGLGFMGLVMAQLLARSPTSRVLGIDPREDARMAATATGITEVLHPADPGLLPSSADLVVEASGTQAGVELATAMAAEHGVLSILGYHQAPSRAIDLRTWNWKALDVVNAHVRDSGRLAEATRAALRLMAAGRLSVAPLLTHHFPLDRIDEAYRALDSKPHGFVKAVVTL</sequence>
<organism evidence="7 8">
    <name type="scientific">Actinomadura mexicana</name>
    <dbReference type="NCBI Taxonomy" id="134959"/>
    <lineage>
        <taxon>Bacteria</taxon>
        <taxon>Bacillati</taxon>
        <taxon>Actinomycetota</taxon>
        <taxon>Actinomycetes</taxon>
        <taxon>Streptosporangiales</taxon>
        <taxon>Thermomonosporaceae</taxon>
        <taxon>Actinomadura</taxon>
    </lineage>
</organism>
<evidence type="ECO:0000256" key="3">
    <source>
        <dbReference type="ARBA" id="ARBA00022833"/>
    </source>
</evidence>
<keyword evidence="5" id="KW-0812">Transmembrane</keyword>
<keyword evidence="5" id="KW-0472">Membrane</keyword>
<dbReference type="Pfam" id="PF08240">
    <property type="entry name" value="ADH_N"/>
    <property type="match status" value="1"/>
</dbReference>
<dbReference type="RefSeq" id="WP_089311828.1">
    <property type="nucleotide sequence ID" value="NZ_FZNP01000004.1"/>
</dbReference>
<dbReference type="PANTHER" id="PTHR43401">
    <property type="entry name" value="L-THREONINE 3-DEHYDROGENASE"/>
    <property type="match status" value="1"/>
</dbReference>
<dbReference type="GO" id="GO:0016491">
    <property type="term" value="F:oxidoreductase activity"/>
    <property type="evidence" value="ECO:0007669"/>
    <property type="project" value="UniProtKB-KW"/>
</dbReference>
<dbReference type="OrthoDB" id="9797931at2"/>
<dbReference type="Gene3D" id="3.90.180.10">
    <property type="entry name" value="Medium-chain alcohol dehydrogenases, catalytic domain"/>
    <property type="match status" value="2"/>
</dbReference>
<keyword evidence="4" id="KW-0560">Oxidoreductase</keyword>
<name>A0A238XCE8_9ACTN</name>
<keyword evidence="5" id="KW-1133">Transmembrane helix</keyword>
<keyword evidence="3" id="KW-0862">Zinc</keyword>
<protein>
    <submittedName>
        <fullName evidence="7">Threonine dehydrogenase</fullName>
    </submittedName>
</protein>
<dbReference type="InterPro" id="IPR050129">
    <property type="entry name" value="Zn_alcohol_dh"/>
</dbReference>